<dbReference type="KEGG" id="sast:CD934_30840"/>
<name>A0A514JYX2_9ACTN</name>
<dbReference type="InterPro" id="IPR052544">
    <property type="entry name" value="Bacteriocin_Proc_Enz"/>
</dbReference>
<gene>
    <name evidence="2" type="ORF">CD934_30840</name>
</gene>
<dbReference type="Proteomes" id="UP000316215">
    <property type="component" value="Chromosome"/>
</dbReference>
<evidence type="ECO:0000256" key="1">
    <source>
        <dbReference type="SAM" id="MobiDB-lite"/>
    </source>
</evidence>
<dbReference type="SUPFAM" id="SSF55469">
    <property type="entry name" value="FMN-dependent nitroreductase-like"/>
    <property type="match status" value="2"/>
</dbReference>
<dbReference type="AlphaFoldDB" id="A0A514JYX2"/>
<reference evidence="2 3" key="1">
    <citation type="submission" date="2017-07" db="EMBL/GenBank/DDBJ databases">
        <title>The Complete Genome of Streptomyces asterosporus-ZSY.</title>
        <authorList>
            <person name="Zhang S."/>
        </authorList>
    </citation>
    <scope>NUCLEOTIDE SEQUENCE [LARGE SCALE GENOMIC DNA]</scope>
    <source>
        <strain evidence="2 3">DSM 41452</strain>
    </source>
</reference>
<feature type="region of interest" description="Disordered" evidence="1">
    <location>
        <begin position="1"/>
        <end position="50"/>
    </location>
</feature>
<dbReference type="Gene3D" id="3.40.109.10">
    <property type="entry name" value="NADH Oxidase"/>
    <property type="match status" value="2"/>
</dbReference>
<feature type="compositionally biased region" description="Pro residues" evidence="1">
    <location>
        <begin position="210"/>
        <end position="219"/>
    </location>
</feature>
<feature type="region of interest" description="Disordered" evidence="1">
    <location>
        <begin position="181"/>
        <end position="318"/>
    </location>
</feature>
<proteinExistence type="predicted"/>
<dbReference type="GO" id="GO:0016491">
    <property type="term" value="F:oxidoreductase activity"/>
    <property type="evidence" value="ECO:0007669"/>
    <property type="project" value="InterPro"/>
</dbReference>
<dbReference type="EMBL" id="CP022310">
    <property type="protein sequence ID" value="QDI72604.1"/>
    <property type="molecule type" value="Genomic_DNA"/>
</dbReference>
<evidence type="ECO:0000313" key="3">
    <source>
        <dbReference type="Proteomes" id="UP000316215"/>
    </source>
</evidence>
<feature type="compositionally biased region" description="Low complexity" evidence="1">
    <location>
        <begin position="9"/>
        <end position="19"/>
    </location>
</feature>
<dbReference type="PANTHER" id="PTHR43745:SF2">
    <property type="entry name" value="NITROREDUCTASE MJ1384-RELATED"/>
    <property type="match status" value="1"/>
</dbReference>
<sequence>MEHTRGEGLSTLAAALAHARSARRPGPDTPAGPAVRAWPGPPRPLPQAAPGRLDLRTLLRLSLAAADGTGRLRPAPSAGALHPVDTELVVGDGCSLPPGRYGYDPLRHRVHRLGRQPGGTPPGVTAELSVTARRTASHYGHRALPLLLLDTGHAAAALYLAAHALGSTAVEVRLDGRTERPLAAVHIPPPTGRPAAARPDTVPTACGPVPEGPPAPLPGDVPGGGTRSPSAEPPGPLPFGPLPFGPLPPGEPPEGRGTRSLSQSTAPSWRPPCPHAVPSPGEPTPHHGVPGLPARPPSPAELLSRRSDPPPLHGTPPAHALSAVLAAAGRAGAGELGWCAAVGEPLPGLVETAGDGTSLGRRATGEARPTLAAWAAGQAWIADAGAVLLAHGCPTDADADLVRRTHLRAGFAVHLAHLTARRHGLTARPVGSWQQADLGAALGAPPGRDWVVHGLALGTRHADEENTT</sequence>
<dbReference type="RefSeq" id="WP_142233733.1">
    <property type="nucleotide sequence ID" value="NZ_CP022310.1"/>
</dbReference>
<feature type="compositionally biased region" description="Pro residues" evidence="1">
    <location>
        <begin position="269"/>
        <end position="283"/>
    </location>
</feature>
<dbReference type="PANTHER" id="PTHR43745">
    <property type="entry name" value="NITROREDUCTASE MJ1384-RELATED"/>
    <property type="match status" value="1"/>
</dbReference>
<protein>
    <submittedName>
        <fullName evidence="2">Uncharacterized protein</fullName>
    </submittedName>
</protein>
<keyword evidence="3" id="KW-1185">Reference proteome</keyword>
<dbReference type="InterPro" id="IPR000415">
    <property type="entry name" value="Nitroreductase-like"/>
</dbReference>
<evidence type="ECO:0000313" key="2">
    <source>
        <dbReference type="EMBL" id="QDI72604.1"/>
    </source>
</evidence>
<accession>A0A514JYX2</accession>
<organism evidence="2 3">
    <name type="scientific">Streptomyces calvus</name>
    <dbReference type="NCBI Taxonomy" id="67282"/>
    <lineage>
        <taxon>Bacteria</taxon>
        <taxon>Bacillati</taxon>
        <taxon>Actinomycetota</taxon>
        <taxon>Actinomycetes</taxon>
        <taxon>Kitasatosporales</taxon>
        <taxon>Streptomycetaceae</taxon>
        <taxon>Streptomyces</taxon>
    </lineage>
</organism>
<feature type="compositionally biased region" description="Pro residues" evidence="1">
    <location>
        <begin position="231"/>
        <end position="252"/>
    </location>
</feature>